<dbReference type="RefSeq" id="WP_137249458.1">
    <property type="nucleotide sequence ID" value="NZ_SZQA01000026.1"/>
</dbReference>
<feature type="domain" description="NADPH-dependent FMN reductase-like" evidence="1">
    <location>
        <begin position="1"/>
        <end position="123"/>
    </location>
</feature>
<reference evidence="2 3" key="1">
    <citation type="submission" date="2019-04" db="EMBL/GenBank/DDBJ databases">
        <title>Herbidospora sp. NEAU-GS14.nov., a novel actinomycete isolated from soil.</title>
        <authorList>
            <person name="Han L."/>
        </authorList>
    </citation>
    <scope>NUCLEOTIDE SEQUENCE [LARGE SCALE GENOMIC DNA]</scope>
    <source>
        <strain evidence="2 3">NEAU-GS14</strain>
    </source>
</reference>
<dbReference type="OrthoDB" id="9812295at2"/>
<comment type="caution">
    <text evidence="2">The sequence shown here is derived from an EMBL/GenBank/DDBJ whole genome shotgun (WGS) entry which is preliminary data.</text>
</comment>
<dbReference type="GO" id="GO:0016491">
    <property type="term" value="F:oxidoreductase activity"/>
    <property type="evidence" value="ECO:0007669"/>
    <property type="project" value="InterPro"/>
</dbReference>
<dbReference type="Proteomes" id="UP000308705">
    <property type="component" value="Unassembled WGS sequence"/>
</dbReference>
<evidence type="ECO:0000313" key="3">
    <source>
        <dbReference type="Proteomes" id="UP000308705"/>
    </source>
</evidence>
<dbReference type="Pfam" id="PF03358">
    <property type="entry name" value="FMN_red"/>
    <property type="match status" value="1"/>
</dbReference>
<evidence type="ECO:0000313" key="2">
    <source>
        <dbReference type="EMBL" id="TKK85592.1"/>
    </source>
</evidence>
<name>A0A4U3MB54_9ACTN</name>
<dbReference type="AlphaFoldDB" id="A0A4U3MB54"/>
<dbReference type="Gene3D" id="3.40.50.360">
    <property type="match status" value="1"/>
</dbReference>
<dbReference type="InterPro" id="IPR029039">
    <property type="entry name" value="Flavoprotein-like_sf"/>
</dbReference>
<sequence length="174" mass="18777">MKLVVIVGSTRQGRFGPVVAEWFTGHARQRTGLTVEVVDLVDGDPGDEALLAADMFVVVTPEYNHSFPGPLKTAIDRHVTPWQAKPIGFVSYGGISGGLRAVEHLRQVFAELHAVTVRETVSFVWAPGQFGDDGRPLDPGPCGAAADRLLDQLTWWGRALASARRAHPYGVPVA</sequence>
<evidence type="ECO:0000259" key="1">
    <source>
        <dbReference type="Pfam" id="PF03358"/>
    </source>
</evidence>
<dbReference type="EMBL" id="SZQA01000026">
    <property type="protein sequence ID" value="TKK85592.1"/>
    <property type="molecule type" value="Genomic_DNA"/>
</dbReference>
<dbReference type="InterPro" id="IPR005025">
    <property type="entry name" value="FMN_Rdtase-like_dom"/>
</dbReference>
<dbReference type="GO" id="GO:0010181">
    <property type="term" value="F:FMN binding"/>
    <property type="evidence" value="ECO:0007669"/>
    <property type="project" value="TreeGrafter"/>
</dbReference>
<protein>
    <submittedName>
        <fullName evidence="2">NAD(P)H-dependent oxidoreductase</fullName>
    </submittedName>
</protein>
<gene>
    <name evidence="2" type="ORF">FDA94_24665</name>
</gene>
<dbReference type="PANTHER" id="PTHR30543">
    <property type="entry name" value="CHROMATE REDUCTASE"/>
    <property type="match status" value="1"/>
</dbReference>
<dbReference type="GO" id="GO:0005829">
    <property type="term" value="C:cytosol"/>
    <property type="evidence" value="ECO:0007669"/>
    <property type="project" value="TreeGrafter"/>
</dbReference>
<accession>A0A4U3MB54</accession>
<dbReference type="SUPFAM" id="SSF52218">
    <property type="entry name" value="Flavoproteins"/>
    <property type="match status" value="1"/>
</dbReference>
<organism evidence="2 3">
    <name type="scientific">Herbidospora galbida</name>
    <dbReference type="NCBI Taxonomy" id="2575442"/>
    <lineage>
        <taxon>Bacteria</taxon>
        <taxon>Bacillati</taxon>
        <taxon>Actinomycetota</taxon>
        <taxon>Actinomycetes</taxon>
        <taxon>Streptosporangiales</taxon>
        <taxon>Streptosporangiaceae</taxon>
        <taxon>Herbidospora</taxon>
    </lineage>
</organism>
<proteinExistence type="predicted"/>
<dbReference type="InterPro" id="IPR050712">
    <property type="entry name" value="NAD(P)H-dep_reductase"/>
</dbReference>
<dbReference type="PANTHER" id="PTHR30543:SF21">
    <property type="entry name" value="NAD(P)H-DEPENDENT FMN REDUCTASE LOT6"/>
    <property type="match status" value="1"/>
</dbReference>
<keyword evidence="3" id="KW-1185">Reference proteome</keyword>